<dbReference type="InterPro" id="IPR011006">
    <property type="entry name" value="CheY-like_superfamily"/>
</dbReference>
<gene>
    <name evidence="10" type="ORF">Tasa_017_006</name>
</gene>
<organism evidence="10 11">
    <name type="scientific">Tanticharoenia sakaeratensis NBRC 103193</name>
    <dbReference type="NCBI Taxonomy" id="1231623"/>
    <lineage>
        <taxon>Bacteria</taxon>
        <taxon>Pseudomonadati</taxon>
        <taxon>Pseudomonadota</taxon>
        <taxon>Alphaproteobacteria</taxon>
        <taxon>Acetobacterales</taxon>
        <taxon>Acetobacteraceae</taxon>
        <taxon>Tanticharoenia</taxon>
    </lineage>
</organism>
<dbReference type="Pfam" id="PF00072">
    <property type="entry name" value="Response_reg"/>
    <property type="match status" value="1"/>
</dbReference>
<dbReference type="PANTHER" id="PTHR48111">
    <property type="entry name" value="REGULATOR OF RPOS"/>
    <property type="match status" value="1"/>
</dbReference>
<dbReference type="SMART" id="SM00448">
    <property type="entry name" value="REC"/>
    <property type="match status" value="1"/>
</dbReference>
<dbReference type="AlphaFoldDB" id="A0A0D6MLD6"/>
<evidence type="ECO:0000256" key="4">
    <source>
        <dbReference type="ARBA" id="ARBA00023125"/>
    </source>
</evidence>
<dbReference type="GO" id="GO:0000156">
    <property type="term" value="F:phosphorelay response regulator activity"/>
    <property type="evidence" value="ECO:0007669"/>
    <property type="project" value="TreeGrafter"/>
</dbReference>
<dbReference type="Gene3D" id="6.10.250.690">
    <property type="match status" value="1"/>
</dbReference>
<evidence type="ECO:0000256" key="7">
    <source>
        <dbReference type="PROSITE-ProRule" id="PRU01091"/>
    </source>
</evidence>
<dbReference type="GO" id="GO:0032993">
    <property type="term" value="C:protein-DNA complex"/>
    <property type="evidence" value="ECO:0007669"/>
    <property type="project" value="TreeGrafter"/>
</dbReference>
<dbReference type="PROSITE" id="PS50110">
    <property type="entry name" value="RESPONSE_REGULATORY"/>
    <property type="match status" value="1"/>
</dbReference>
<feature type="domain" description="Response regulatory" evidence="8">
    <location>
        <begin position="11"/>
        <end position="125"/>
    </location>
</feature>
<dbReference type="SMART" id="SM00862">
    <property type="entry name" value="Trans_reg_C"/>
    <property type="match status" value="1"/>
</dbReference>
<evidence type="ECO:0000313" key="10">
    <source>
        <dbReference type="EMBL" id="GAN54123.1"/>
    </source>
</evidence>
<dbReference type="InterPro" id="IPR039420">
    <property type="entry name" value="WalR-like"/>
</dbReference>
<evidence type="ECO:0000256" key="2">
    <source>
        <dbReference type="ARBA" id="ARBA00023012"/>
    </source>
</evidence>
<dbReference type="InterPro" id="IPR001789">
    <property type="entry name" value="Sig_transdc_resp-reg_receiver"/>
</dbReference>
<evidence type="ECO:0000259" key="8">
    <source>
        <dbReference type="PROSITE" id="PS50110"/>
    </source>
</evidence>
<keyword evidence="11" id="KW-1185">Reference proteome</keyword>
<evidence type="ECO:0000256" key="1">
    <source>
        <dbReference type="ARBA" id="ARBA00022553"/>
    </source>
</evidence>
<dbReference type="GO" id="GO:0006355">
    <property type="term" value="P:regulation of DNA-templated transcription"/>
    <property type="evidence" value="ECO:0007669"/>
    <property type="project" value="InterPro"/>
</dbReference>
<proteinExistence type="predicted"/>
<dbReference type="GO" id="GO:0000976">
    <property type="term" value="F:transcription cis-regulatory region binding"/>
    <property type="evidence" value="ECO:0007669"/>
    <property type="project" value="TreeGrafter"/>
</dbReference>
<evidence type="ECO:0000256" key="5">
    <source>
        <dbReference type="ARBA" id="ARBA00023163"/>
    </source>
</evidence>
<dbReference type="GO" id="GO:0005829">
    <property type="term" value="C:cytosol"/>
    <property type="evidence" value="ECO:0007669"/>
    <property type="project" value="TreeGrafter"/>
</dbReference>
<protein>
    <submittedName>
        <fullName evidence="10">Cell cycle transcriptional regulator CtrA</fullName>
    </submittedName>
</protein>
<keyword evidence="2" id="KW-0902">Two-component regulatory system</keyword>
<dbReference type="PROSITE" id="PS51755">
    <property type="entry name" value="OMPR_PHOB"/>
    <property type="match status" value="1"/>
</dbReference>
<reference evidence="10 11" key="1">
    <citation type="submission" date="2012-10" db="EMBL/GenBank/DDBJ databases">
        <title>Genome sequencing of Tanticharoenia sakaeratensis NBRC 103193.</title>
        <authorList>
            <person name="Azuma Y."/>
            <person name="Hadano H."/>
            <person name="Hirakawa H."/>
            <person name="Matsushita K."/>
        </authorList>
    </citation>
    <scope>NUCLEOTIDE SEQUENCE [LARGE SCALE GENOMIC DNA]</scope>
    <source>
        <strain evidence="10 11">NBRC 103193</strain>
    </source>
</reference>
<dbReference type="Gene3D" id="1.10.10.10">
    <property type="entry name" value="Winged helix-like DNA-binding domain superfamily/Winged helix DNA-binding domain"/>
    <property type="match status" value="1"/>
</dbReference>
<keyword evidence="5" id="KW-0804">Transcription</keyword>
<dbReference type="Gene3D" id="3.40.50.2300">
    <property type="match status" value="1"/>
</dbReference>
<comment type="caution">
    <text evidence="10">The sequence shown here is derived from an EMBL/GenBank/DDBJ whole genome shotgun (WGS) entry which is preliminary data.</text>
</comment>
<dbReference type="STRING" id="1231623.Tasa_017_006"/>
<feature type="domain" description="OmpR/PhoB-type" evidence="9">
    <location>
        <begin position="133"/>
        <end position="231"/>
    </location>
</feature>
<dbReference type="CDD" id="cd00383">
    <property type="entry name" value="trans_reg_C"/>
    <property type="match status" value="1"/>
</dbReference>
<keyword evidence="1" id="KW-0597">Phosphoprotein</keyword>
<evidence type="ECO:0000259" key="9">
    <source>
        <dbReference type="PROSITE" id="PS51755"/>
    </source>
</evidence>
<name>A0A0D6MLD6_9PROT</name>
<dbReference type="Pfam" id="PF00486">
    <property type="entry name" value="Trans_reg_C"/>
    <property type="match status" value="1"/>
</dbReference>
<dbReference type="InterPro" id="IPR036388">
    <property type="entry name" value="WH-like_DNA-bd_sf"/>
</dbReference>
<accession>A0A0D6MLD6</accession>
<dbReference type="InterPro" id="IPR001867">
    <property type="entry name" value="OmpR/PhoB-type_DNA-bd"/>
</dbReference>
<evidence type="ECO:0000256" key="6">
    <source>
        <dbReference type="PROSITE-ProRule" id="PRU00169"/>
    </source>
</evidence>
<evidence type="ECO:0000313" key="11">
    <source>
        <dbReference type="Proteomes" id="UP000032679"/>
    </source>
</evidence>
<dbReference type="PANTHER" id="PTHR48111:SF22">
    <property type="entry name" value="REGULATOR OF RPOS"/>
    <property type="match status" value="1"/>
</dbReference>
<evidence type="ECO:0000256" key="3">
    <source>
        <dbReference type="ARBA" id="ARBA00023015"/>
    </source>
</evidence>
<keyword evidence="3" id="KW-0805">Transcription regulation</keyword>
<dbReference type="SUPFAM" id="SSF52172">
    <property type="entry name" value="CheY-like"/>
    <property type="match status" value="1"/>
</dbReference>
<keyword evidence="4 7" id="KW-0238">DNA-binding</keyword>
<dbReference type="EMBL" id="BALE01000017">
    <property type="protein sequence ID" value="GAN54123.1"/>
    <property type="molecule type" value="Genomic_DNA"/>
</dbReference>
<sequence>MVNNLGADLVRILLVENDAFAAIALSSMLRNAGFTIDQTPSGEDALEMLRHYDYDVVLLEVLLSDIEGYEVIRRARLARSDVPMLVLSSLTRPQAKVRAFSVGADDYMTKPFDGAELVARINAVLRRSRGFSEPNIRVGNLELDLNGKVVMIDGNSVHLTGKEYAILELLVLRKGIVLTKDAFLNHLYGGIDEPEMKIIDVFICKLRRKLQAKGAGHLISTVWGRGYVLRDVAEGAPVMPAAAAVTRSETVAA</sequence>
<dbReference type="FunFam" id="1.10.10.10:FF:000052">
    <property type="entry name" value="Cell cycle response regulator"/>
    <property type="match status" value="1"/>
</dbReference>
<dbReference type="Proteomes" id="UP000032679">
    <property type="component" value="Unassembled WGS sequence"/>
</dbReference>
<feature type="DNA-binding region" description="OmpR/PhoB-type" evidence="7">
    <location>
        <begin position="133"/>
        <end position="231"/>
    </location>
</feature>
<comment type="caution">
    <text evidence="6">Lacks conserved residue(s) required for the propagation of feature annotation.</text>
</comment>